<keyword evidence="3" id="KW-1185">Reference proteome</keyword>
<reference evidence="3" key="2">
    <citation type="submission" date="2015-01" db="EMBL/GenBank/DDBJ databases">
        <title>Evolutionary Origins and Diversification of the Mycorrhizal Mutualists.</title>
        <authorList>
            <consortium name="DOE Joint Genome Institute"/>
            <consortium name="Mycorrhizal Genomics Consortium"/>
            <person name="Kohler A."/>
            <person name="Kuo A."/>
            <person name="Nagy L.G."/>
            <person name="Floudas D."/>
            <person name="Copeland A."/>
            <person name="Barry K.W."/>
            <person name="Cichocki N."/>
            <person name="Veneault-Fourrey C."/>
            <person name="LaButti K."/>
            <person name="Lindquist E.A."/>
            <person name="Lipzen A."/>
            <person name="Lundell T."/>
            <person name="Morin E."/>
            <person name="Murat C."/>
            <person name="Riley R."/>
            <person name="Ohm R."/>
            <person name="Sun H."/>
            <person name="Tunlid A."/>
            <person name="Henrissat B."/>
            <person name="Grigoriev I.V."/>
            <person name="Hibbett D.S."/>
            <person name="Martin F."/>
        </authorList>
    </citation>
    <scope>NUCLEOTIDE SEQUENCE [LARGE SCALE GENOMIC DNA]</scope>
    <source>
        <strain evidence="3">LaAM-08-1</strain>
    </source>
</reference>
<dbReference type="AlphaFoldDB" id="A0A0C9XBT3"/>
<proteinExistence type="predicted"/>
<sequence>MICIAARPQDGNSVEEPTDADLYNGTTGNNKTSLTRSITLHGRVVVLCYAISKKVGSWTCLPPCYLWRTSETEGVHSTPSARRHEYDHDLSESDGALKYTARHDPQMKW</sequence>
<evidence type="ECO:0000313" key="2">
    <source>
        <dbReference type="EMBL" id="KIJ95231.1"/>
    </source>
</evidence>
<evidence type="ECO:0000313" key="3">
    <source>
        <dbReference type="Proteomes" id="UP000054477"/>
    </source>
</evidence>
<protein>
    <submittedName>
        <fullName evidence="2">Uncharacterized protein</fullName>
    </submittedName>
</protein>
<dbReference type="HOGENOM" id="CLU_2184396_0_0_1"/>
<feature type="region of interest" description="Disordered" evidence="1">
    <location>
        <begin position="7"/>
        <end position="29"/>
    </location>
</feature>
<accession>A0A0C9XBT3</accession>
<feature type="compositionally biased region" description="Basic and acidic residues" evidence="1">
    <location>
        <begin position="82"/>
        <end position="91"/>
    </location>
</feature>
<feature type="region of interest" description="Disordered" evidence="1">
    <location>
        <begin position="71"/>
        <end position="109"/>
    </location>
</feature>
<name>A0A0C9XBT3_9AGAR</name>
<dbReference type="Proteomes" id="UP000054477">
    <property type="component" value="Unassembled WGS sequence"/>
</dbReference>
<reference evidence="2 3" key="1">
    <citation type="submission" date="2014-04" db="EMBL/GenBank/DDBJ databases">
        <authorList>
            <consortium name="DOE Joint Genome Institute"/>
            <person name="Kuo A."/>
            <person name="Kohler A."/>
            <person name="Nagy L.G."/>
            <person name="Floudas D."/>
            <person name="Copeland A."/>
            <person name="Barry K.W."/>
            <person name="Cichocki N."/>
            <person name="Veneault-Fourrey C."/>
            <person name="LaButti K."/>
            <person name="Lindquist E.A."/>
            <person name="Lipzen A."/>
            <person name="Lundell T."/>
            <person name="Morin E."/>
            <person name="Murat C."/>
            <person name="Sun H."/>
            <person name="Tunlid A."/>
            <person name="Henrissat B."/>
            <person name="Grigoriev I.V."/>
            <person name="Hibbett D.S."/>
            <person name="Martin F."/>
            <person name="Nordberg H.P."/>
            <person name="Cantor M.N."/>
            <person name="Hua S.X."/>
        </authorList>
    </citation>
    <scope>NUCLEOTIDE SEQUENCE [LARGE SCALE GENOMIC DNA]</scope>
    <source>
        <strain evidence="2 3">LaAM-08-1</strain>
    </source>
</reference>
<gene>
    <name evidence="2" type="ORF">K443DRAFT_332764</name>
</gene>
<organism evidence="2 3">
    <name type="scientific">Laccaria amethystina LaAM-08-1</name>
    <dbReference type="NCBI Taxonomy" id="1095629"/>
    <lineage>
        <taxon>Eukaryota</taxon>
        <taxon>Fungi</taxon>
        <taxon>Dikarya</taxon>
        <taxon>Basidiomycota</taxon>
        <taxon>Agaricomycotina</taxon>
        <taxon>Agaricomycetes</taxon>
        <taxon>Agaricomycetidae</taxon>
        <taxon>Agaricales</taxon>
        <taxon>Agaricineae</taxon>
        <taxon>Hydnangiaceae</taxon>
        <taxon>Laccaria</taxon>
    </lineage>
</organism>
<evidence type="ECO:0000256" key="1">
    <source>
        <dbReference type="SAM" id="MobiDB-lite"/>
    </source>
</evidence>
<dbReference type="EMBL" id="KN838763">
    <property type="protein sequence ID" value="KIJ95231.1"/>
    <property type="molecule type" value="Genomic_DNA"/>
</dbReference>